<keyword evidence="2" id="KW-1185">Reference proteome</keyword>
<proteinExistence type="predicted"/>
<evidence type="ECO:0000313" key="1">
    <source>
        <dbReference type="EMBL" id="KAK8571695.1"/>
    </source>
</evidence>
<gene>
    <name evidence="1" type="ORF">V6N12_027770</name>
</gene>
<dbReference type="EMBL" id="JBBPBM010000008">
    <property type="protein sequence ID" value="KAK8571695.1"/>
    <property type="molecule type" value="Genomic_DNA"/>
</dbReference>
<evidence type="ECO:0000313" key="2">
    <source>
        <dbReference type="Proteomes" id="UP001472677"/>
    </source>
</evidence>
<accession>A0ABR2F3V6</accession>
<comment type="caution">
    <text evidence="1">The sequence shown here is derived from an EMBL/GenBank/DDBJ whole genome shotgun (WGS) entry which is preliminary data.</text>
</comment>
<reference evidence="1 2" key="1">
    <citation type="journal article" date="2024" name="G3 (Bethesda)">
        <title>Genome assembly of Hibiscus sabdariffa L. provides insights into metabolisms of medicinal natural products.</title>
        <authorList>
            <person name="Kim T."/>
        </authorList>
    </citation>
    <scope>NUCLEOTIDE SEQUENCE [LARGE SCALE GENOMIC DNA]</scope>
    <source>
        <strain evidence="1">TK-2024</strain>
        <tissue evidence="1">Old leaves</tissue>
    </source>
</reference>
<dbReference type="Proteomes" id="UP001472677">
    <property type="component" value="Unassembled WGS sequence"/>
</dbReference>
<sequence>MPARLLEVRAGAWLGVMQVMDLAYTHLLRAWSHEISSSARGIVTLGWGSWNNPNVPTTTATTTPITSGDGGTGLNNPGPTPLFPATDESKASLDCIDTRSSVLMMLLLVLSFILHPTSSPSHRAQRPELVSRRKV</sequence>
<protein>
    <submittedName>
        <fullName evidence="1">Uncharacterized protein</fullName>
    </submittedName>
</protein>
<name>A0ABR2F3V6_9ROSI</name>
<organism evidence="1 2">
    <name type="scientific">Hibiscus sabdariffa</name>
    <name type="common">roselle</name>
    <dbReference type="NCBI Taxonomy" id="183260"/>
    <lineage>
        <taxon>Eukaryota</taxon>
        <taxon>Viridiplantae</taxon>
        <taxon>Streptophyta</taxon>
        <taxon>Embryophyta</taxon>
        <taxon>Tracheophyta</taxon>
        <taxon>Spermatophyta</taxon>
        <taxon>Magnoliopsida</taxon>
        <taxon>eudicotyledons</taxon>
        <taxon>Gunneridae</taxon>
        <taxon>Pentapetalae</taxon>
        <taxon>rosids</taxon>
        <taxon>malvids</taxon>
        <taxon>Malvales</taxon>
        <taxon>Malvaceae</taxon>
        <taxon>Malvoideae</taxon>
        <taxon>Hibiscus</taxon>
    </lineage>
</organism>